<feature type="transmembrane region" description="Helical" evidence="1">
    <location>
        <begin position="198"/>
        <end position="215"/>
    </location>
</feature>
<dbReference type="PANTHER" id="PTHR19959">
    <property type="entry name" value="KINESIN LIGHT CHAIN"/>
    <property type="match status" value="1"/>
</dbReference>
<gene>
    <name evidence="2" type="ORF">BRAFLDRAFT_108611</name>
</gene>
<feature type="transmembrane region" description="Helical" evidence="1">
    <location>
        <begin position="138"/>
        <end position="157"/>
    </location>
</feature>
<dbReference type="InParanoid" id="C3YZZ1"/>
<evidence type="ECO:0000313" key="2">
    <source>
        <dbReference type="EMBL" id="EEN54050.1"/>
    </source>
</evidence>
<keyword evidence="1" id="KW-1133">Transmembrane helix</keyword>
<dbReference type="EMBL" id="GG666567">
    <property type="protein sequence ID" value="EEN54050.1"/>
    <property type="molecule type" value="Genomic_DNA"/>
</dbReference>
<dbReference type="PANTHER" id="PTHR19959:SF119">
    <property type="entry name" value="FUNGAL LIPASE-LIKE DOMAIN-CONTAINING PROTEIN"/>
    <property type="match status" value="1"/>
</dbReference>
<feature type="transmembrane region" description="Helical" evidence="1">
    <location>
        <begin position="99"/>
        <end position="118"/>
    </location>
</feature>
<protein>
    <recommendedName>
        <fullName evidence="3">Protein-PII uridylyltransferase N-terminal domain-containing protein</fullName>
    </recommendedName>
</protein>
<feature type="transmembrane region" description="Helical" evidence="1">
    <location>
        <begin position="17"/>
        <end position="40"/>
    </location>
</feature>
<keyword evidence="1" id="KW-0472">Membrane</keyword>
<organism>
    <name type="scientific">Branchiostoma floridae</name>
    <name type="common">Florida lancelet</name>
    <name type="synonym">Amphioxus</name>
    <dbReference type="NCBI Taxonomy" id="7739"/>
    <lineage>
        <taxon>Eukaryota</taxon>
        <taxon>Metazoa</taxon>
        <taxon>Chordata</taxon>
        <taxon>Cephalochordata</taxon>
        <taxon>Leptocardii</taxon>
        <taxon>Amphioxiformes</taxon>
        <taxon>Branchiostomatidae</taxon>
        <taxon>Branchiostoma</taxon>
    </lineage>
</organism>
<dbReference type="AlphaFoldDB" id="C3YZZ1"/>
<feature type="transmembrane region" description="Helical" evidence="1">
    <location>
        <begin position="60"/>
        <end position="78"/>
    </location>
</feature>
<evidence type="ECO:0008006" key="3">
    <source>
        <dbReference type="Google" id="ProtNLM"/>
    </source>
</evidence>
<sequence length="825" mass="92650">MAGATTSRSVGCGSLRLVIFEIVQWVTLFIPTILTAHQLVQNLGTREGVLPSLYGAPIATFWWIFGCAAIGVSLFVYFPTKYMVHRRLDPRKQTWRPAVLLYNLFCGGPCFAFILLGTKIFRESRMQEDVKSRMYDEAVYFAAPVIVFGLILTEWFCKGREDLASNVRAEAMIHDFLTVYDMLELVATGRDTEVYESYWIYAVYGVAFVSMFKFVPRAPSCDYSHLAKPYLIVNLALHEVPYCVTKLGQTPQHKPQPGNVVGIFPHSREVCSVLQVRLSAQKASPSTCSLALLSGLHISAVVFGMPPHSDLFDPDLRLSRVQRPSPYITVTPANYIVNTRAIKRTVTEVWKVPAQNGPDLSQRENPDILKVQAETERLYPGREDIEEWLMNDVESDRTVEDEKLTERQYKDQIREGDSSLARTDLDSAEQHFAASLKTVHVRDPTAQQYQREVEPLCKLGDVYSKRGQQTGDGGDFVKAAALYNAAIARSEDQVLNGNIETAIWEIEKSFLKYILGIHHGNASQVTEKHKKQLKEMRDQIKLEMETIDQHLDPYVHDEDDPCVREIEAKRAEAVRHLFENIAQERKEFISLLVEECIGLMGPSLCKYALIGLGSQATGLVTPYSDLEFAILVEEESKECLKYFRNLAHYLHLKVVNLGETILPALGIKSLNNFYSEDPLDNWYYDSVTPRGFAFDGFMPKASKTPLGRTEAKDKPPSELICTPENMVLKLQKDATIYLGKGYHLATILRNPCLIAGDQDLFNTYMDITVTTLQADGASSCCDVTRVTMLSLKAMLEWVERLGSAVLLDNSSSSNTATTCGCGRGT</sequence>
<accession>C3YZZ1</accession>
<keyword evidence="1" id="KW-0812">Transmembrane</keyword>
<proteinExistence type="predicted"/>
<name>C3YZZ1_BRAFL</name>
<reference evidence="2" key="1">
    <citation type="journal article" date="2008" name="Nature">
        <title>The amphioxus genome and the evolution of the chordate karyotype.</title>
        <authorList>
            <consortium name="US DOE Joint Genome Institute (JGI-PGF)"/>
            <person name="Putnam N.H."/>
            <person name="Butts T."/>
            <person name="Ferrier D.E.K."/>
            <person name="Furlong R.F."/>
            <person name="Hellsten U."/>
            <person name="Kawashima T."/>
            <person name="Robinson-Rechavi M."/>
            <person name="Shoguchi E."/>
            <person name="Terry A."/>
            <person name="Yu J.-K."/>
            <person name="Benito-Gutierrez E.L."/>
            <person name="Dubchak I."/>
            <person name="Garcia-Fernandez J."/>
            <person name="Gibson-Brown J.J."/>
            <person name="Grigoriev I.V."/>
            <person name="Horton A.C."/>
            <person name="de Jong P.J."/>
            <person name="Jurka J."/>
            <person name="Kapitonov V.V."/>
            <person name="Kohara Y."/>
            <person name="Kuroki Y."/>
            <person name="Lindquist E."/>
            <person name="Lucas S."/>
            <person name="Osoegawa K."/>
            <person name="Pennacchio L.A."/>
            <person name="Salamov A.A."/>
            <person name="Satou Y."/>
            <person name="Sauka-Spengler T."/>
            <person name="Schmutz J."/>
            <person name="Shin-I T."/>
            <person name="Toyoda A."/>
            <person name="Bronner-Fraser M."/>
            <person name="Fujiyama A."/>
            <person name="Holland L.Z."/>
            <person name="Holland P.W.H."/>
            <person name="Satoh N."/>
            <person name="Rokhsar D.S."/>
        </authorList>
    </citation>
    <scope>NUCLEOTIDE SEQUENCE [LARGE SCALE GENOMIC DNA]</scope>
    <source>
        <strain evidence="2">S238N-H82</strain>
        <tissue evidence="2">Testes</tissue>
    </source>
</reference>
<evidence type="ECO:0000256" key="1">
    <source>
        <dbReference type="SAM" id="Phobius"/>
    </source>
</evidence>